<proteinExistence type="predicted"/>
<feature type="domain" description="Competence protein CoiA-like N-terminal" evidence="2">
    <location>
        <begin position="33"/>
        <end position="61"/>
    </location>
</feature>
<dbReference type="Proteomes" id="UP000244930">
    <property type="component" value="Chromosome"/>
</dbReference>
<evidence type="ECO:0000313" key="4">
    <source>
        <dbReference type="EMBL" id="AWI78873.1"/>
    </source>
</evidence>
<dbReference type="EMBL" id="CP022187">
    <property type="protein sequence ID" value="AWI76222.1"/>
    <property type="molecule type" value="Genomic_DNA"/>
</dbReference>
<protein>
    <recommendedName>
        <fullName evidence="2">Competence protein CoiA-like N-terminal domain-containing protein</fullName>
    </recommendedName>
</protein>
<reference evidence="3 6" key="2">
    <citation type="submission" date="2017-06" db="EMBL/GenBank/DDBJ databases">
        <title>Azoarcus.</title>
        <authorList>
            <person name="Woo J.-H."/>
            <person name="Kim H.-S."/>
        </authorList>
    </citation>
    <scope>NUCLEOTIDE SEQUENCE [LARGE SCALE GENOMIC DNA]</scope>
    <source>
        <strain evidence="3 6">TSPY31</strain>
    </source>
</reference>
<dbReference type="AlphaFoldDB" id="A0A2U8GRD6"/>
<organism evidence="3 6">
    <name type="scientific">Parazoarcus communis</name>
    <dbReference type="NCBI Taxonomy" id="41977"/>
    <lineage>
        <taxon>Bacteria</taxon>
        <taxon>Pseudomonadati</taxon>
        <taxon>Pseudomonadota</taxon>
        <taxon>Betaproteobacteria</taxon>
        <taxon>Rhodocyclales</taxon>
        <taxon>Zoogloeaceae</taxon>
        <taxon>Parazoarcus</taxon>
    </lineage>
</organism>
<sequence>MARSIDRTLDFGMDSEGRMRSIREVDRGLPCGCFCPACKAPLIAKKGPHRVHHFAHRGRSCGTGQETALHRMAKQILADERQLLLPLEFEPTLYEEALLPDELRWHGQRPDVVLRSESTVLHVEITVTHRCGDDKCAEITRTGIPTVEIDLSSAYRRQRAGWTTATLRGLVVLDPGIRRWLHLDIAVKDEPYEPTHIHEATDTAPQSPAPPRVKPRVPPVLQASSESPMQSGNSLLVFDPWWGLVPRDPIAREKLIRELNERGSN</sequence>
<name>A0A2U8GRD6_9RHOO</name>
<dbReference type="OrthoDB" id="9134102at2"/>
<accession>A0A2U8GRD6</accession>
<dbReference type="EMBL" id="CP022188">
    <property type="protein sequence ID" value="AWI78873.1"/>
    <property type="molecule type" value="Genomic_DNA"/>
</dbReference>
<reference evidence="4 5" key="1">
    <citation type="submission" date="2017-06" db="EMBL/GenBank/DDBJ databases">
        <title>Azoarcus sp. TSNA42 complete genome sequence.</title>
        <authorList>
            <person name="Woo J.-H."/>
            <person name="Kim H.-S."/>
        </authorList>
    </citation>
    <scope>NUCLEOTIDE SEQUENCE [LARGE SCALE GENOMIC DNA]</scope>
    <source>
        <strain evidence="4 5">TSNA42</strain>
    </source>
</reference>
<evidence type="ECO:0000313" key="6">
    <source>
        <dbReference type="Proteomes" id="UP000244930"/>
    </source>
</evidence>
<keyword evidence="6" id="KW-1185">Reference proteome</keyword>
<dbReference type="Pfam" id="PF25164">
    <property type="entry name" value="CoiA_N"/>
    <property type="match status" value="1"/>
</dbReference>
<dbReference type="InterPro" id="IPR057253">
    <property type="entry name" value="CoiA-like_N"/>
</dbReference>
<gene>
    <name evidence="3" type="ORF">CEW83_14190</name>
    <name evidence="4" type="ORF">CEW87_05575</name>
</gene>
<feature type="compositionally biased region" description="Pro residues" evidence="1">
    <location>
        <begin position="207"/>
        <end position="218"/>
    </location>
</feature>
<feature type="region of interest" description="Disordered" evidence="1">
    <location>
        <begin position="200"/>
        <end position="230"/>
    </location>
</feature>
<dbReference type="Proteomes" id="UP000244902">
    <property type="component" value="Chromosome"/>
</dbReference>
<evidence type="ECO:0000259" key="2">
    <source>
        <dbReference type="Pfam" id="PF25164"/>
    </source>
</evidence>
<evidence type="ECO:0000313" key="5">
    <source>
        <dbReference type="Proteomes" id="UP000244902"/>
    </source>
</evidence>
<dbReference type="KEGG" id="acom:CEW83_14190"/>
<evidence type="ECO:0000313" key="3">
    <source>
        <dbReference type="EMBL" id="AWI76222.1"/>
    </source>
</evidence>
<evidence type="ECO:0000256" key="1">
    <source>
        <dbReference type="SAM" id="MobiDB-lite"/>
    </source>
</evidence>